<dbReference type="GeneID" id="68116694"/>
<dbReference type="RefSeq" id="XP_044556989.1">
    <property type="nucleotide sequence ID" value="XM_044713440.1"/>
</dbReference>
<evidence type="ECO:0000256" key="1">
    <source>
        <dbReference type="SAM" id="MobiDB-lite"/>
    </source>
</evidence>
<dbReference type="Proteomes" id="UP000444721">
    <property type="component" value="Unassembled WGS sequence"/>
</dbReference>
<feature type="region of interest" description="Disordered" evidence="1">
    <location>
        <begin position="1"/>
        <end position="102"/>
    </location>
</feature>
<dbReference type="EMBL" id="VFQX01000069">
    <property type="protein sequence ID" value="KAF0972274.1"/>
    <property type="molecule type" value="Genomic_DNA"/>
</dbReference>
<dbReference type="VEuPathDB" id="AmoebaDB:NfTy_062520"/>
<feature type="region of interest" description="Disordered" evidence="1">
    <location>
        <begin position="172"/>
        <end position="261"/>
    </location>
</feature>
<feature type="compositionally biased region" description="Polar residues" evidence="1">
    <location>
        <begin position="1"/>
        <end position="11"/>
    </location>
</feature>
<accession>A0A6A5BDW5</accession>
<comment type="caution">
    <text evidence="2">The sequence shown here is derived from an EMBL/GenBank/DDBJ whole genome shotgun (WGS) entry which is preliminary data.</text>
</comment>
<reference evidence="2 3" key="1">
    <citation type="journal article" date="2019" name="Sci. Rep.">
        <title>Nanopore sequencing improves the draft genome of the human pathogenic amoeba Naegleria fowleri.</title>
        <authorList>
            <person name="Liechti N."/>
            <person name="Schurch N."/>
            <person name="Bruggmann R."/>
            <person name="Wittwer M."/>
        </authorList>
    </citation>
    <scope>NUCLEOTIDE SEQUENCE [LARGE SCALE GENOMIC DNA]</scope>
    <source>
        <strain evidence="2 3">ATCC 30894</strain>
    </source>
</reference>
<sequence>MSDQHSQHTPLNNNFNNNRPSIPISSNNATGSKRGGVLKHSPPTPTSNFQQHFPTTPTSTTLRKPPPSPIQTPSSSGNNMFNFQPPSNTFVGNGGVIAPNRGATTTTTLNTSSAQNVSISSRLSYASIVTNSSTSSSNSSNSIANVMNSSSGAILREDDLDDSSSLYSKFSHNLNSNGHQQPPQQPSSLKEYSSEFTPLKQKSSSNAMVATNLDNKLEVSPPPPLALQTNASNPLSNTPTGERKKKLRKSGSTSSALSTLLSPNATTNIGINIHNNTANPSLNNDLQHKKKNSIADVDSNDEEEDEFITVESPTFALAPSVVKKHKMKQQKSGGGSLMSKILWRLRTIY</sequence>
<feature type="compositionally biased region" description="Polar residues" evidence="1">
    <location>
        <begin position="227"/>
        <end position="240"/>
    </location>
</feature>
<evidence type="ECO:0000313" key="2">
    <source>
        <dbReference type="EMBL" id="KAF0972274.1"/>
    </source>
</evidence>
<dbReference type="VEuPathDB" id="AmoebaDB:FDP41_009478"/>
<feature type="compositionally biased region" description="Polar residues" evidence="1">
    <location>
        <begin position="77"/>
        <end position="91"/>
    </location>
</feature>
<feature type="compositionally biased region" description="Polar residues" evidence="1">
    <location>
        <begin position="172"/>
        <end position="214"/>
    </location>
</feature>
<organism evidence="2 3">
    <name type="scientific">Naegleria fowleri</name>
    <name type="common">Brain eating amoeba</name>
    <dbReference type="NCBI Taxonomy" id="5763"/>
    <lineage>
        <taxon>Eukaryota</taxon>
        <taxon>Discoba</taxon>
        <taxon>Heterolobosea</taxon>
        <taxon>Tetramitia</taxon>
        <taxon>Eutetramitia</taxon>
        <taxon>Vahlkampfiidae</taxon>
        <taxon>Naegleria</taxon>
    </lineage>
</organism>
<proteinExistence type="predicted"/>
<evidence type="ECO:0000313" key="3">
    <source>
        <dbReference type="Proteomes" id="UP000444721"/>
    </source>
</evidence>
<feature type="compositionally biased region" description="Polar residues" evidence="1">
    <location>
        <begin position="46"/>
        <end position="62"/>
    </location>
</feature>
<name>A0A6A5BDW5_NAEFO</name>
<gene>
    <name evidence="2" type="ORF">FDP41_009478</name>
</gene>
<keyword evidence="3" id="KW-1185">Reference proteome</keyword>
<feature type="compositionally biased region" description="Low complexity" evidence="1">
    <location>
        <begin position="250"/>
        <end position="261"/>
    </location>
</feature>
<dbReference type="AlphaFoldDB" id="A0A6A5BDW5"/>
<dbReference type="VEuPathDB" id="AmoebaDB:NF0056850"/>
<protein>
    <submittedName>
        <fullName evidence="2">Uncharacterized protein</fullName>
    </submittedName>
</protein>
<feature type="compositionally biased region" description="Low complexity" evidence="1">
    <location>
        <begin position="12"/>
        <end position="28"/>
    </location>
</feature>